<sequence length="223" mass="25048">MDCVAAARLALKAARYWPIAAFYVTLRPSPIVLVVLQSILILVPPPALEWKSIDLENPPLINNSLAERLRLNEFLAVVQYRCNESIEVGDEVETITICGEAGPMNKVFVVTGNTLSSGKFEKSLGATSWTVFLPEGSNLVEHLEGDVEVHYLTELSEWERWATWDMEYAIRGRTYDLAKMDLYAFQMHSFDQPSVVRQLVQLSSIFSWADNCHKVGKAKLANA</sequence>
<accession>A0A0C2H8Y4</accession>
<name>A0A0C2H8Y4_9BILA</name>
<organism evidence="2 3">
    <name type="scientific">Ancylostoma duodenale</name>
    <dbReference type="NCBI Taxonomy" id="51022"/>
    <lineage>
        <taxon>Eukaryota</taxon>
        <taxon>Metazoa</taxon>
        <taxon>Ecdysozoa</taxon>
        <taxon>Nematoda</taxon>
        <taxon>Chromadorea</taxon>
        <taxon>Rhabditida</taxon>
        <taxon>Rhabditina</taxon>
        <taxon>Rhabditomorpha</taxon>
        <taxon>Strongyloidea</taxon>
        <taxon>Ancylostomatidae</taxon>
        <taxon>Ancylostomatinae</taxon>
        <taxon>Ancylostoma</taxon>
    </lineage>
</organism>
<feature type="transmembrane region" description="Helical" evidence="1">
    <location>
        <begin position="20"/>
        <end position="43"/>
    </location>
</feature>
<keyword evidence="1" id="KW-0472">Membrane</keyword>
<evidence type="ECO:0000313" key="2">
    <source>
        <dbReference type="EMBL" id="KIH66001.1"/>
    </source>
</evidence>
<gene>
    <name evidence="2" type="ORF">ANCDUO_03673</name>
</gene>
<evidence type="ECO:0000256" key="1">
    <source>
        <dbReference type="SAM" id="Phobius"/>
    </source>
</evidence>
<protein>
    <submittedName>
        <fullName evidence="2">Uncharacterized protein</fullName>
    </submittedName>
</protein>
<dbReference type="Proteomes" id="UP000054047">
    <property type="component" value="Unassembled WGS sequence"/>
</dbReference>
<reference evidence="2 3" key="1">
    <citation type="submission" date="2013-12" db="EMBL/GenBank/DDBJ databases">
        <title>Draft genome of the parsitic nematode Ancylostoma duodenale.</title>
        <authorList>
            <person name="Mitreva M."/>
        </authorList>
    </citation>
    <scope>NUCLEOTIDE SEQUENCE [LARGE SCALE GENOMIC DNA]</scope>
    <source>
        <strain evidence="2 3">Zhejiang</strain>
    </source>
</reference>
<keyword evidence="1" id="KW-0812">Transmembrane</keyword>
<dbReference type="AlphaFoldDB" id="A0A0C2H8Y4"/>
<dbReference type="OrthoDB" id="5860975at2759"/>
<keyword evidence="3" id="KW-1185">Reference proteome</keyword>
<keyword evidence="1" id="KW-1133">Transmembrane helix</keyword>
<proteinExistence type="predicted"/>
<evidence type="ECO:0000313" key="3">
    <source>
        <dbReference type="Proteomes" id="UP000054047"/>
    </source>
</evidence>
<dbReference type="EMBL" id="KN727306">
    <property type="protein sequence ID" value="KIH66001.1"/>
    <property type="molecule type" value="Genomic_DNA"/>
</dbReference>